<feature type="compositionally biased region" description="Basic and acidic residues" evidence="1">
    <location>
        <begin position="1"/>
        <end position="18"/>
    </location>
</feature>
<accession>A0A438C138</accession>
<feature type="region of interest" description="Disordered" evidence="1">
    <location>
        <begin position="1"/>
        <end position="41"/>
    </location>
</feature>
<organism evidence="2 3">
    <name type="scientific">Vitis vinifera</name>
    <name type="common">Grape</name>
    <dbReference type="NCBI Taxonomy" id="29760"/>
    <lineage>
        <taxon>Eukaryota</taxon>
        <taxon>Viridiplantae</taxon>
        <taxon>Streptophyta</taxon>
        <taxon>Embryophyta</taxon>
        <taxon>Tracheophyta</taxon>
        <taxon>Spermatophyta</taxon>
        <taxon>Magnoliopsida</taxon>
        <taxon>eudicotyledons</taxon>
        <taxon>Gunneridae</taxon>
        <taxon>Pentapetalae</taxon>
        <taxon>rosids</taxon>
        <taxon>Vitales</taxon>
        <taxon>Vitaceae</taxon>
        <taxon>Viteae</taxon>
        <taxon>Vitis</taxon>
    </lineage>
</organism>
<evidence type="ECO:0000256" key="1">
    <source>
        <dbReference type="SAM" id="MobiDB-lite"/>
    </source>
</evidence>
<name>A0A438C138_VITVI</name>
<protein>
    <submittedName>
        <fullName evidence="2">Uncharacterized protein</fullName>
    </submittedName>
</protein>
<dbReference type="EMBL" id="QGNW01002582">
    <property type="protein sequence ID" value="RVW16954.1"/>
    <property type="molecule type" value="Genomic_DNA"/>
</dbReference>
<comment type="caution">
    <text evidence="2">The sequence shown here is derived from an EMBL/GenBank/DDBJ whole genome shotgun (WGS) entry which is preliminary data.</text>
</comment>
<dbReference type="Proteomes" id="UP000288805">
    <property type="component" value="Unassembled WGS sequence"/>
</dbReference>
<reference evidence="2 3" key="1">
    <citation type="journal article" date="2018" name="PLoS Genet.">
        <title>Population sequencing reveals clonal diversity and ancestral inbreeding in the grapevine cultivar Chardonnay.</title>
        <authorList>
            <person name="Roach M.J."/>
            <person name="Johnson D.L."/>
            <person name="Bohlmann J."/>
            <person name="van Vuuren H.J."/>
            <person name="Jones S.J."/>
            <person name="Pretorius I.S."/>
            <person name="Schmidt S.A."/>
            <person name="Borneman A.R."/>
        </authorList>
    </citation>
    <scope>NUCLEOTIDE SEQUENCE [LARGE SCALE GENOMIC DNA]</scope>
    <source>
        <strain evidence="3">cv. Chardonnay</strain>
        <tissue evidence="2">Leaf</tissue>
    </source>
</reference>
<evidence type="ECO:0000313" key="2">
    <source>
        <dbReference type="EMBL" id="RVW16954.1"/>
    </source>
</evidence>
<proteinExistence type="predicted"/>
<dbReference type="OrthoDB" id="758458at2759"/>
<dbReference type="AlphaFoldDB" id="A0A438C138"/>
<gene>
    <name evidence="2" type="ORF">CK203_070647</name>
</gene>
<sequence>MKKEQEKDANGQKHRVSEVSKVTKGRVEGKHNAGAGRSSTGIVRKNMKDIGITVSAKVTFYHGLIIHSPPCHLSESAGHIRKLIMNMRPLKPNKDVGERLAPVSDGCWFG</sequence>
<evidence type="ECO:0000313" key="3">
    <source>
        <dbReference type="Proteomes" id="UP000288805"/>
    </source>
</evidence>